<keyword evidence="3" id="KW-1185">Reference proteome</keyword>
<feature type="region of interest" description="Disordered" evidence="1">
    <location>
        <begin position="73"/>
        <end position="98"/>
    </location>
</feature>
<evidence type="ECO:0000313" key="3">
    <source>
        <dbReference type="Proteomes" id="UP000245622"/>
    </source>
</evidence>
<protein>
    <submittedName>
        <fullName evidence="2">Uncharacterized protein</fullName>
    </submittedName>
</protein>
<dbReference type="KEGG" id="ril:CRIB_2127"/>
<sequence length="121" mass="13251">MKKVISKNMKRNQNSPSSKLCAFSSLDYIVLASTLAVALGEELSSNDINILATFFAVLSDELALIAAVDACPSSNENDDTFPAPTPDVAMTRSKINNTGCKNNPYKKKIIKKRIKRKKTLD</sequence>
<dbReference type="EMBL" id="LN555523">
    <property type="protein sequence ID" value="CED94730.1"/>
    <property type="molecule type" value="Genomic_DNA"/>
</dbReference>
<evidence type="ECO:0000256" key="1">
    <source>
        <dbReference type="SAM" id="MobiDB-lite"/>
    </source>
</evidence>
<proteinExistence type="predicted"/>
<organism evidence="2 3">
    <name type="scientific">Romboutsia ilealis</name>
    <dbReference type="NCBI Taxonomy" id="1115758"/>
    <lineage>
        <taxon>Bacteria</taxon>
        <taxon>Bacillati</taxon>
        <taxon>Bacillota</taxon>
        <taxon>Clostridia</taxon>
        <taxon>Peptostreptococcales</taxon>
        <taxon>Peptostreptococcaceae</taxon>
        <taxon>Romboutsia</taxon>
    </lineage>
</organism>
<dbReference type="Proteomes" id="UP000245622">
    <property type="component" value="Chromosome 1"/>
</dbReference>
<dbReference type="AlphaFoldDB" id="A0A1V1I3E7"/>
<dbReference type="GeneID" id="82206155"/>
<reference evidence="2 3" key="1">
    <citation type="submission" date="2014-04" db="EMBL/GenBank/DDBJ databases">
        <authorList>
            <person name="Hornung B.V."/>
        </authorList>
    </citation>
    <scope>NUCLEOTIDE SEQUENCE [LARGE SCALE GENOMIC DNA]</scope>
    <source>
        <strain evidence="2 3">CRIB</strain>
    </source>
</reference>
<accession>A0A1V1I3E7</accession>
<gene>
    <name evidence="2" type="ORF">CRIB_2127</name>
</gene>
<dbReference type="RefSeq" id="WP_180702229.1">
    <property type="nucleotide sequence ID" value="NZ_LN555523.1"/>
</dbReference>
<evidence type="ECO:0000313" key="2">
    <source>
        <dbReference type="EMBL" id="CED94730.1"/>
    </source>
</evidence>
<name>A0A1V1I3E7_9FIRM</name>